<sequence>MKVKTLSVGIAVACLVIVLIFVLPLLLLGGSQMFENLFYSEQKESRLAEKHLMNKYGETFTVKKDTVLFKQTLGFSTMKAYPNDSPDTVFNIDVYHKKSKVYHENYVLNRSFGPILDSVLTTGLYYYDVDYEDANYYSEVYEIPYIKTSDWQNYLPDYRNEPLQFNVFTYWKVENKPNSENVEKLRNIESLIQLLNKNQIDEGTITLYFPLALTDEAQVKEYNNMIEMRENDKIRDTPLRRDKVDECSFSLEAFNENLTITDYVAAECSTLSEIVF</sequence>
<reference evidence="2 3" key="1">
    <citation type="submission" date="2014-08" db="EMBL/GenBank/DDBJ databases">
        <authorList>
            <person name="den Bakker H.C."/>
        </authorList>
    </citation>
    <scope>NUCLEOTIDE SEQUENCE [LARGE SCALE GENOMIC DNA]</scope>
    <source>
        <strain evidence="2 3">DSM 18334</strain>
    </source>
</reference>
<comment type="caution">
    <text evidence="2">The sequence shown here is derived from an EMBL/GenBank/DDBJ whole genome shotgun (WGS) entry which is preliminary data.</text>
</comment>
<dbReference type="Proteomes" id="UP000029734">
    <property type="component" value="Unassembled WGS sequence"/>
</dbReference>
<gene>
    <name evidence="2" type="ORF">PWYN_05455</name>
</gene>
<dbReference type="EMBL" id="JQCR01000002">
    <property type="protein sequence ID" value="KGE18864.1"/>
    <property type="molecule type" value="Genomic_DNA"/>
</dbReference>
<keyword evidence="3" id="KW-1185">Reference proteome</keyword>
<evidence type="ECO:0000313" key="2">
    <source>
        <dbReference type="EMBL" id="KGE18864.1"/>
    </source>
</evidence>
<evidence type="ECO:0000313" key="3">
    <source>
        <dbReference type="Proteomes" id="UP000029734"/>
    </source>
</evidence>
<organism evidence="2 3">
    <name type="scientific">Paenibacillus wynnii</name>
    <dbReference type="NCBI Taxonomy" id="268407"/>
    <lineage>
        <taxon>Bacteria</taxon>
        <taxon>Bacillati</taxon>
        <taxon>Bacillota</taxon>
        <taxon>Bacilli</taxon>
        <taxon>Bacillales</taxon>
        <taxon>Paenibacillaceae</taxon>
        <taxon>Paenibacillus</taxon>
    </lineage>
</organism>
<evidence type="ECO:0000256" key="1">
    <source>
        <dbReference type="SAM" id="Phobius"/>
    </source>
</evidence>
<dbReference type="RefSeq" id="WP_036649198.1">
    <property type="nucleotide sequence ID" value="NZ_JQCR01000002.1"/>
</dbReference>
<accession>A0A098M8I7</accession>
<protein>
    <submittedName>
        <fullName evidence="2">Uncharacterized protein</fullName>
    </submittedName>
</protein>
<keyword evidence="1" id="KW-0812">Transmembrane</keyword>
<keyword evidence="1" id="KW-0472">Membrane</keyword>
<dbReference type="eggNOG" id="ENOG50307HZ">
    <property type="taxonomic scope" value="Bacteria"/>
</dbReference>
<keyword evidence="1" id="KW-1133">Transmembrane helix</keyword>
<reference evidence="2 3" key="2">
    <citation type="submission" date="2014-10" db="EMBL/GenBank/DDBJ databases">
        <title>Comparative genomics of the Paenibacillus odorifer group.</title>
        <authorList>
            <person name="Tsai Y.-C."/>
            <person name="Martin N."/>
            <person name="Korlach J."/>
            <person name="Wiedmann M."/>
        </authorList>
    </citation>
    <scope>NUCLEOTIDE SEQUENCE [LARGE SCALE GENOMIC DNA]</scope>
    <source>
        <strain evidence="2 3">DSM 18334</strain>
    </source>
</reference>
<feature type="transmembrane region" description="Helical" evidence="1">
    <location>
        <begin position="6"/>
        <end position="28"/>
    </location>
</feature>
<proteinExistence type="predicted"/>
<name>A0A098M8I7_9BACL</name>
<dbReference type="AlphaFoldDB" id="A0A098M8I7"/>